<evidence type="ECO:0000256" key="5">
    <source>
        <dbReference type="ARBA" id="ARBA00022833"/>
    </source>
</evidence>
<evidence type="ECO:0000256" key="2">
    <source>
        <dbReference type="ARBA" id="ARBA00022723"/>
    </source>
</evidence>
<comment type="subcellular location">
    <subcellularLocation>
        <location evidence="1">Nucleus</location>
    </subcellularLocation>
</comment>
<evidence type="ECO:0000313" key="10">
    <source>
        <dbReference type="EMBL" id="POW05822.1"/>
    </source>
</evidence>
<evidence type="ECO:0000256" key="6">
    <source>
        <dbReference type="ARBA" id="ARBA00023242"/>
    </source>
</evidence>
<dbReference type="PANTHER" id="PTHR24406">
    <property type="entry name" value="TRANSCRIPTIONAL REPRESSOR CTCFL-RELATED"/>
    <property type="match status" value="1"/>
</dbReference>
<dbReference type="EMBL" id="PKSM01000166">
    <property type="protein sequence ID" value="POW05822.1"/>
    <property type="molecule type" value="Genomic_DNA"/>
</dbReference>
<sequence>LREPATLAALKETADDFPCPLALPEPVCSITARRAPYRREVAVNENPIMLPPREERRIHNQNNAEPSTESSTLHTSEFFDYALWAIGALPPGQSTASASTPSAPAYPAEQTMQGYQWQSFNASGRSTAELPFQQYPTHSQQEATPLPTINPELLDPSLPGAPLPLIAPHLQPDPHAANSQAGSSTGSKRSAFGQGQSDGCPPTKKAKGMANKKEYICTKIPGCKFVGKSAYELGKHQEQKSHRLPGDPELPRFCGKSYSRPADLNKHRQKVGHGGTAPQQRATKRKASPTSALGKGTESYEPTTYLRGPATLVTLEETADESTCPISCDHPSGITTMHTENWLDKRQNHQIWGRVWTKDHIDRKMAAFPSQQDYFFDQSDEIFNSFSFPVGDPSSEFFNVAPSAEGVQPPLSSNFSPSPLLSASSTPTACTGTTQYDSAFFDYALWAIGALPPGQSTASASTPSAPAYPAEQTMQGYQWQSFNASGRSTAELPFQQYPTHSQREATPLPTINPELLDPSLPGAPLPLIAPHLRPDPHAANSQAGSSTGSKRSAFGQGQSDGCPPTKKAKGRANKKEYICTKIPGCKFVGKSAYELGKHQEKKSHRLPGDPELPRFPCPVCGKSYSRSADLNKHQQRVGHGGTVPQQRATKRKASPTSEPCKVPGCKKSYKDIRSYAEHLLKVHGIVMEIGLVRREMEPNPLATSNQSGSVAGPSRQSALEIPVPSRDFNPDVGLDLYDPSLH</sequence>
<dbReference type="Proteomes" id="UP000238274">
    <property type="component" value="Unassembled WGS sequence"/>
</dbReference>
<reference evidence="11" key="2">
    <citation type="journal article" date="2018" name="BMC Genomics">
        <title>Genomic insights into host adaptation between the wheat stripe rust pathogen (Puccinia striiformis f. sp. tritici) and the barley stripe rust pathogen (Puccinia striiformis f. sp. hordei).</title>
        <authorList>
            <person name="Xia C."/>
            <person name="Wang M."/>
            <person name="Yin C."/>
            <person name="Cornejo O.E."/>
            <person name="Hulbert S.H."/>
            <person name="Chen X."/>
        </authorList>
    </citation>
    <scope>NUCLEOTIDE SEQUENCE [LARGE SCALE GENOMIC DNA]</scope>
    <source>
        <strain evidence="11">93TX-2</strain>
    </source>
</reference>
<dbReference type="VEuPathDB" id="FungiDB:PSTT_13550"/>
<dbReference type="InterPro" id="IPR050888">
    <property type="entry name" value="ZnF_C2H2-type_TF"/>
</dbReference>
<dbReference type="VEuPathDB" id="FungiDB:PSHT_10625"/>
<feature type="region of interest" description="Disordered" evidence="8">
    <location>
        <begin position="266"/>
        <end position="301"/>
    </location>
</feature>
<protein>
    <recommendedName>
        <fullName evidence="9">C2H2-type domain-containing protein</fullName>
    </recommendedName>
</protein>
<keyword evidence="4 7" id="KW-0863">Zinc-finger</keyword>
<reference evidence="11" key="3">
    <citation type="journal article" date="2018" name="Mol. Plant Microbe Interact.">
        <title>Genome sequence resources for the wheat stripe rust pathogen (Puccinia striiformis f. sp. tritici) and the barley stripe rust pathogen (Puccinia striiformis f. sp. hordei).</title>
        <authorList>
            <person name="Xia C."/>
            <person name="Wang M."/>
            <person name="Yin C."/>
            <person name="Cornejo O.E."/>
            <person name="Hulbert S.H."/>
            <person name="Chen X."/>
        </authorList>
    </citation>
    <scope>NUCLEOTIDE SEQUENCE [LARGE SCALE GENOMIC DNA]</scope>
    <source>
        <strain evidence="11">93TX-2</strain>
    </source>
</reference>
<dbReference type="AlphaFoldDB" id="A0A2S4V8F2"/>
<feature type="region of interest" description="Disordered" evidence="8">
    <location>
        <begin position="52"/>
        <end position="72"/>
    </location>
</feature>
<evidence type="ECO:0000256" key="7">
    <source>
        <dbReference type="PROSITE-ProRule" id="PRU00042"/>
    </source>
</evidence>
<feature type="compositionally biased region" description="Polar residues" evidence="8">
    <location>
        <begin position="539"/>
        <end position="559"/>
    </location>
</feature>
<dbReference type="Pfam" id="PF00096">
    <property type="entry name" value="zf-C2H2"/>
    <property type="match status" value="1"/>
</dbReference>
<feature type="non-terminal residue" evidence="10">
    <location>
        <position position="742"/>
    </location>
</feature>
<feature type="domain" description="C2H2-type" evidence="9">
    <location>
        <begin position="254"/>
        <end position="278"/>
    </location>
</feature>
<feature type="compositionally biased region" description="Polar residues" evidence="8">
    <location>
        <begin position="60"/>
        <end position="72"/>
    </location>
</feature>
<dbReference type="PROSITE" id="PS00028">
    <property type="entry name" value="ZINC_FINGER_C2H2_1"/>
    <property type="match status" value="1"/>
</dbReference>
<evidence type="ECO:0000256" key="3">
    <source>
        <dbReference type="ARBA" id="ARBA00022737"/>
    </source>
</evidence>
<feature type="compositionally biased region" description="Polar residues" evidence="8">
    <location>
        <begin position="177"/>
        <end position="197"/>
    </location>
</feature>
<comment type="caution">
    <text evidence="10">The sequence shown here is derived from an EMBL/GenBank/DDBJ whole genome shotgun (WGS) entry which is preliminary data.</text>
</comment>
<dbReference type="PROSITE" id="PS50157">
    <property type="entry name" value="ZINC_FINGER_C2H2_2"/>
    <property type="match status" value="2"/>
</dbReference>
<evidence type="ECO:0000256" key="1">
    <source>
        <dbReference type="ARBA" id="ARBA00004123"/>
    </source>
</evidence>
<dbReference type="OrthoDB" id="8922241at2759"/>
<dbReference type="SMART" id="SM00355">
    <property type="entry name" value="ZnF_C2H2"/>
    <property type="match status" value="5"/>
</dbReference>
<feature type="region of interest" description="Disordered" evidence="8">
    <location>
        <begin position="135"/>
        <end position="208"/>
    </location>
</feature>
<feature type="compositionally biased region" description="Polar residues" evidence="8">
    <location>
        <begin position="701"/>
        <end position="717"/>
    </location>
</feature>
<evidence type="ECO:0000259" key="9">
    <source>
        <dbReference type="PROSITE" id="PS50157"/>
    </source>
</evidence>
<reference evidence="10 11" key="1">
    <citation type="submission" date="2017-12" db="EMBL/GenBank/DDBJ databases">
        <title>Gene loss provides genomic basis for host adaptation in cereal stripe rust fungi.</title>
        <authorList>
            <person name="Xia C."/>
        </authorList>
    </citation>
    <scope>NUCLEOTIDE SEQUENCE [LARGE SCALE GENOMIC DNA]</scope>
    <source>
        <strain evidence="10 11">93TX-2</strain>
    </source>
</reference>
<evidence type="ECO:0000313" key="11">
    <source>
        <dbReference type="Proteomes" id="UP000238274"/>
    </source>
</evidence>
<evidence type="ECO:0000256" key="4">
    <source>
        <dbReference type="ARBA" id="ARBA00022771"/>
    </source>
</evidence>
<feature type="non-terminal residue" evidence="10">
    <location>
        <position position="1"/>
    </location>
</feature>
<dbReference type="VEuPathDB" id="FungiDB:PSTT_13552"/>
<proteinExistence type="predicted"/>
<feature type="region of interest" description="Disordered" evidence="8">
    <location>
        <begin position="497"/>
        <end position="570"/>
    </location>
</feature>
<dbReference type="InterPro" id="IPR013087">
    <property type="entry name" value="Znf_C2H2_type"/>
</dbReference>
<gene>
    <name evidence="10" type="ORF">PSHT_10625</name>
</gene>
<evidence type="ECO:0000256" key="8">
    <source>
        <dbReference type="SAM" id="MobiDB-lite"/>
    </source>
</evidence>
<dbReference type="GO" id="GO:0008270">
    <property type="term" value="F:zinc ion binding"/>
    <property type="evidence" value="ECO:0007669"/>
    <property type="project" value="UniProtKB-KW"/>
</dbReference>
<name>A0A2S4V8F2_9BASI</name>
<dbReference type="GO" id="GO:0005634">
    <property type="term" value="C:nucleus"/>
    <property type="evidence" value="ECO:0007669"/>
    <property type="project" value="UniProtKB-SubCell"/>
</dbReference>
<accession>A0A2S4V8F2</accession>
<keyword evidence="11" id="KW-1185">Reference proteome</keyword>
<organism evidence="10 11">
    <name type="scientific">Puccinia striiformis</name>
    <dbReference type="NCBI Taxonomy" id="27350"/>
    <lineage>
        <taxon>Eukaryota</taxon>
        <taxon>Fungi</taxon>
        <taxon>Dikarya</taxon>
        <taxon>Basidiomycota</taxon>
        <taxon>Pucciniomycotina</taxon>
        <taxon>Pucciniomycetes</taxon>
        <taxon>Pucciniales</taxon>
        <taxon>Pucciniaceae</taxon>
        <taxon>Puccinia</taxon>
    </lineage>
</organism>
<dbReference type="Gene3D" id="3.30.160.60">
    <property type="entry name" value="Classic Zinc Finger"/>
    <property type="match status" value="1"/>
</dbReference>
<feature type="region of interest" description="Disordered" evidence="8">
    <location>
        <begin position="633"/>
        <end position="660"/>
    </location>
</feature>
<feature type="domain" description="C2H2-type" evidence="9">
    <location>
        <begin position="615"/>
        <end position="644"/>
    </location>
</feature>
<keyword evidence="2" id="KW-0479">Metal-binding</keyword>
<keyword evidence="5" id="KW-0862">Zinc</keyword>
<feature type="region of interest" description="Disordered" evidence="8">
    <location>
        <begin position="699"/>
        <end position="742"/>
    </location>
</feature>
<keyword evidence="3" id="KW-0677">Repeat</keyword>
<keyword evidence="6" id="KW-0539">Nucleus</keyword>